<protein>
    <submittedName>
        <fullName evidence="1">Uncharacterized protein</fullName>
    </submittedName>
</protein>
<reference evidence="1 2" key="1">
    <citation type="journal article" date="2018" name="Nat. Genet.">
        <title>The Rosa genome provides new insights in the design of modern roses.</title>
        <authorList>
            <person name="Bendahmane M."/>
        </authorList>
    </citation>
    <scope>NUCLEOTIDE SEQUENCE [LARGE SCALE GENOMIC DNA]</scope>
    <source>
        <strain evidence="2">cv. Old Blush</strain>
    </source>
</reference>
<evidence type="ECO:0000313" key="2">
    <source>
        <dbReference type="Proteomes" id="UP000238479"/>
    </source>
</evidence>
<organism evidence="1 2">
    <name type="scientific">Rosa chinensis</name>
    <name type="common">China rose</name>
    <dbReference type="NCBI Taxonomy" id="74649"/>
    <lineage>
        <taxon>Eukaryota</taxon>
        <taxon>Viridiplantae</taxon>
        <taxon>Streptophyta</taxon>
        <taxon>Embryophyta</taxon>
        <taxon>Tracheophyta</taxon>
        <taxon>Spermatophyta</taxon>
        <taxon>Magnoliopsida</taxon>
        <taxon>eudicotyledons</taxon>
        <taxon>Gunneridae</taxon>
        <taxon>Pentapetalae</taxon>
        <taxon>rosids</taxon>
        <taxon>fabids</taxon>
        <taxon>Rosales</taxon>
        <taxon>Rosaceae</taxon>
        <taxon>Rosoideae</taxon>
        <taxon>Rosoideae incertae sedis</taxon>
        <taxon>Rosa</taxon>
    </lineage>
</organism>
<dbReference type="PANTHER" id="PTHR33702">
    <property type="entry name" value="BNAA09G40010D PROTEIN"/>
    <property type="match status" value="1"/>
</dbReference>
<keyword evidence="2" id="KW-1185">Reference proteome</keyword>
<dbReference type="Gramene" id="PRQ15986">
    <property type="protein sequence ID" value="PRQ15986"/>
    <property type="gene ID" value="RchiOBHm_Chr7g0179341"/>
</dbReference>
<name>A0A2P6P235_ROSCH</name>
<proteinExistence type="predicted"/>
<dbReference type="AlphaFoldDB" id="A0A2P6P235"/>
<evidence type="ECO:0000313" key="1">
    <source>
        <dbReference type="EMBL" id="PRQ15986.1"/>
    </source>
</evidence>
<sequence>MKMECFRRRSRYNRLSSLEGSDDEEDQDQKIAVLGGDQTHSHVKYYMKNVMLTKLHQKIVTSFTLLKKLRDAYVEVMHSLAENVMQLNNGNSYLLIKKPPRASSKVVTSLRK</sequence>
<comment type="caution">
    <text evidence="1">The sequence shown here is derived from an EMBL/GenBank/DDBJ whole genome shotgun (WGS) entry which is preliminary data.</text>
</comment>
<dbReference type="Proteomes" id="UP000238479">
    <property type="component" value="Chromosome 7"/>
</dbReference>
<accession>A0A2P6P235</accession>
<dbReference type="PANTHER" id="PTHR33702:SF22">
    <property type="match status" value="1"/>
</dbReference>
<gene>
    <name evidence="1" type="ORF">RchiOBHm_Chr7g0179341</name>
</gene>
<dbReference type="EMBL" id="PDCK01000045">
    <property type="protein sequence ID" value="PRQ15986.1"/>
    <property type="molecule type" value="Genomic_DNA"/>
</dbReference>